<protein>
    <submittedName>
        <fullName evidence="1">Uncharacterized protein</fullName>
    </submittedName>
</protein>
<gene>
    <name evidence="1" type="ORF">C5167_035505</name>
</gene>
<organism evidence="1 2">
    <name type="scientific">Papaver somniferum</name>
    <name type="common">Opium poppy</name>
    <dbReference type="NCBI Taxonomy" id="3469"/>
    <lineage>
        <taxon>Eukaryota</taxon>
        <taxon>Viridiplantae</taxon>
        <taxon>Streptophyta</taxon>
        <taxon>Embryophyta</taxon>
        <taxon>Tracheophyta</taxon>
        <taxon>Spermatophyta</taxon>
        <taxon>Magnoliopsida</taxon>
        <taxon>Ranunculales</taxon>
        <taxon>Papaveraceae</taxon>
        <taxon>Papaveroideae</taxon>
        <taxon>Papaver</taxon>
    </lineage>
</organism>
<keyword evidence="2" id="KW-1185">Reference proteome</keyword>
<name>A0A4Y7KJ10_PAPSO</name>
<dbReference type="EMBL" id="CM010721">
    <property type="protein sequence ID" value="RZC72340.1"/>
    <property type="molecule type" value="Genomic_DNA"/>
</dbReference>
<evidence type="ECO:0000313" key="1">
    <source>
        <dbReference type="EMBL" id="RZC72340.1"/>
    </source>
</evidence>
<dbReference type="Proteomes" id="UP000316621">
    <property type="component" value="Chromosome 7"/>
</dbReference>
<proteinExistence type="predicted"/>
<dbReference type="Gramene" id="RZC72340">
    <property type="protein sequence ID" value="RZC72340"/>
    <property type="gene ID" value="C5167_035505"/>
</dbReference>
<dbReference type="AlphaFoldDB" id="A0A4Y7KJ10"/>
<accession>A0A4Y7KJ10</accession>
<reference evidence="1 2" key="1">
    <citation type="journal article" date="2018" name="Science">
        <title>The opium poppy genome and morphinan production.</title>
        <authorList>
            <person name="Guo L."/>
            <person name="Winzer T."/>
            <person name="Yang X."/>
            <person name="Li Y."/>
            <person name="Ning Z."/>
            <person name="He Z."/>
            <person name="Teodor R."/>
            <person name="Lu Y."/>
            <person name="Bowser T.A."/>
            <person name="Graham I.A."/>
            <person name="Ye K."/>
        </authorList>
    </citation>
    <scope>NUCLEOTIDE SEQUENCE [LARGE SCALE GENOMIC DNA]</scope>
    <source>
        <strain evidence="2">cv. HN1</strain>
        <tissue evidence="1">Leaves</tissue>
    </source>
</reference>
<sequence length="129" mass="14862">MWLQLESNQDIIQKHLNRTDEFFAARLVIQAVLIDGSCMLQVIKPLILTAGKGKQIERATSEYVPFLLDLDSRNQIGRSSGLYPFLSKYPSRKAADQVIEEHVLIMQSESFQSFKTMRWSVLKFGDLFH</sequence>
<evidence type="ECO:0000313" key="2">
    <source>
        <dbReference type="Proteomes" id="UP000316621"/>
    </source>
</evidence>